<evidence type="ECO:0000256" key="1">
    <source>
        <dbReference type="ARBA" id="ARBA00008779"/>
    </source>
</evidence>
<evidence type="ECO:0000256" key="3">
    <source>
        <dbReference type="ARBA" id="ARBA00022801"/>
    </source>
</evidence>
<dbReference type="EMBL" id="PYLS01000004">
    <property type="protein sequence ID" value="PST84286.1"/>
    <property type="molecule type" value="Genomic_DNA"/>
</dbReference>
<comment type="similarity">
    <text evidence="1">Belongs to the sulfatase family.</text>
</comment>
<dbReference type="PROSITE" id="PS00523">
    <property type="entry name" value="SULFATASE_1"/>
    <property type="match status" value="1"/>
</dbReference>
<feature type="chain" id="PRO_5015685773" evidence="6">
    <location>
        <begin position="19"/>
        <end position="475"/>
    </location>
</feature>
<evidence type="ECO:0000256" key="4">
    <source>
        <dbReference type="ARBA" id="ARBA00022837"/>
    </source>
</evidence>
<evidence type="ECO:0000313" key="9">
    <source>
        <dbReference type="Proteomes" id="UP000240912"/>
    </source>
</evidence>
<dbReference type="InterPro" id="IPR000917">
    <property type="entry name" value="Sulfatase_N"/>
</dbReference>
<name>A0A2T3HPC9_9SPHI</name>
<dbReference type="Gene3D" id="3.40.720.10">
    <property type="entry name" value="Alkaline Phosphatase, subunit A"/>
    <property type="match status" value="1"/>
</dbReference>
<feature type="region of interest" description="Disordered" evidence="5">
    <location>
        <begin position="230"/>
        <end position="250"/>
    </location>
</feature>
<keyword evidence="9" id="KW-1185">Reference proteome</keyword>
<dbReference type="InterPro" id="IPR024607">
    <property type="entry name" value="Sulfatase_CS"/>
</dbReference>
<sequence>MKRIKLLCLILALPVFLAAQQKKPNIIIILADDLGWGDVGFHGSGIRTPNLDQLAREGVELTRYYTAPICSPTRVGLLTGRYPNRSGIRETTIPPWSDFGLDTTEELLPQMLARSGYIHRAIIGKWHLGHASLSYHPMQRGFTHFYGHLNGAIDYFSQMREGERDWHNDLKPSADTGYATELITREAVKCIGAYAGDAPFFMYVAYNAPHGPFQAPEAWLKQYGYDPAKPKYGKKKPADPGEETGDGLGHGNTIRQTYAAMVSCMDDGIGQIMKALKDKGIDEHTIVLFHSDNGAAGSGNSGSHGSLRGYKFDEWEGGVRAPALVRWKGGGLKGGTRIDQVMGYVDIFPTLKAIAGQQEAAKKTLDGLNLWPVLNGSAGKLDREFYLGHGALLSGDWKLILDQGRPNMKLNGDVLFRIPPDDAETENVRAAHPDVYKRLKAAVAPYEAIRSKKEILSKGPKNGFVAPKDWQITKK</sequence>
<keyword evidence="6" id="KW-0732">Signal</keyword>
<dbReference type="InterPro" id="IPR050738">
    <property type="entry name" value="Sulfatase"/>
</dbReference>
<accession>A0A2T3HPC9</accession>
<dbReference type="GO" id="GO:0046872">
    <property type="term" value="F:metal ion binding"/>
    <property type="evidence" value="ECO:0007669"/>
    <property type="project" value="UniProtKB-KW"/>
</dbReference>
<keyword evidence="3" id="KW-0378">Hydrolase</keyword>
<evidence type="ECO:0000256" key="5">
    <source>
        <dbReference type="SAM" id="MobiDB-lite"/>
    </source>
</evidence>
<dbReference type="Gene3D" id="3.30.1120.10">
    <property type="match status" value="1"/>
</dbReference>
<feature type="signal peptide" evidence="6">
    <location>
        <begin position="1"/>
        <end position="18"/>
    </location>
</feature>
<organism evidence="8 9">
    <name type="scientific">Pedobacter yulinensis</name>
    <dbReference type="NCBI Taxonomy" id="2126353"/>
    <lineage>
        <taxon>Bacteria</taxon>
        <taxon>Pseudomonadati</taxon>
        <taxon>Bacteroidota</taxon>
        <taxon>Sphingobacteriia</taxon>
        <taxon>Sphingobacteriales</taxon>
        <taxon>Sphingobacteriaceae</taxon>
        <taxon>Pedobacter</taxon>
    </lineage>
</organism>
<dbReference type="OrthoDB" id="9803751at2"/>
<protein>
    <submittedName>
        <fullName evidence="8">Arylsulfatase</fullName>
    </submittedName>
</protein>
<keyword evidence="2" id="KW-0479">Metal-binding</keyword>
<dbReference type="AlphaFoldDB" id="A0A2T3HPC9"/>
<proteinExistence type="inferred from homology"/>
<gene>
    <name evidence="8" type="ORF">C7T94_06075</name>
</gene>
<dbReference type="Pfam" id="PF00884">
    <property type="entry name" value="Sulfatase"/>
    <property type="match status" value="1"/>
</dbReference>
<dbReference type="PANTHER" id="PTHR42693">
    <property type="entry name" value="ARYLSULFATASE FAMILY MEMBER"/>
    <property type="match status" value="1"/>
</dbReference>
<feature type="domain" description="Sulfatase N-terminal" evidence="7">
    <location>
        <begin position="24"/>
        <end position="356"/>
    </location>
</feature>
<dbReference type="GO" id="GO:0004065">
    <property type="term" value="F:arylsulfatase activity"/>
    <property type="evidence" value="ECO:0007669"/>
    <property type="project" value="TreeGrafter"/>
</dbReference>
<dbReference type="RefSeq" id="WP_107214385.1">
    <property type="nucleotide sequence ID" value="NZ_KZ686268.1"/>
</dbReference>
<dbReference type="CDD" id="cd16029">
    <property type="entry name" value="4-S"/>
    <property type="match status" value="1"/>
</dbReference>
<comment type="caution">
    <text evidence="8">The sequence shown here is derived from an EMBL/GenBank/DDBJ whole genome shotgun (WGS) entry which is preliminary data.</text>
</comment>
<evidence type="ECO:0000259" key="7">
    <source>
        <dbReference type="Pfam" id="PF00884"/>
    </source>
</evidence>
<dbReference type="InterPro" id="IPR017850">
    <property type="entry name" value="Alkaline_phosphatase_core_sf"/>
</dbReference>
<keyword evidence="4" id="KW-0106">Calcium</keyword>
<reference evidence="8 9" key="1">
    <citation type="submission" date="2018-03" db="EMBL/GenBank/DDBJ databases">
        <authorList>
            <person name="Keele B.F."/>
        </authorList>
    </citation>
    <scope>NUCLEOTIDE SEQUENCE [LARGE SCALE GENOMIC DNA]</scope>
    <source>
        <strain evidence="8 9">YL28-9</strain>
    </source>
</reference>
<dbReference type="SUPFAM" id="SSF53649">
    <property type="entry name" value="Alkaline phosphatase-like"/>
    <property type="match status" value="1"/>
</dbReference>
<evidence type="ECO:0000256" key="6">
    <source>
        <dbReference type="SAM" id="SignalP"/>
    </source>
</evidence>
<dbReference type="PANTHER" id="PTHR42693:SF27">
    <property type="entry name" value="ARYLSULFATASE B [PRECURSOR]"/>
    <property type="match status" value="1"/>
</dbReference>
<evidence type="ECO:0000313" key="8">
    <source>
        <dbReference type="EMBL" id="PST84286.1"/>
    </source>
</evidence>
<evidence type="ECO:0000256" key="2">
    <source>
        <dbReference type="ARBA" id="ARBA00022723"/>
    </source>
</evidence>
<dbReference type="Proteomes" id="UP000240912">
    <property type="component" value="Unassembled WGS sequence"/>
</dbReference>